<dbReference type="GO" id="GO:0006412">
    <property type="term" value="P:translation"/>
    <property type="evidence" value="ECO:0007669"/>
    <property type="project" value="InterPro"/>
</dbReference>
<evidence type="ECO:0000256" key="7">
    <source>
        <dbReference type="ARBA" id="ARBA00023274"/>
    </source>
</evidence>
<evidence type="ECO:0000256" key="1">
    <source>
        <dbReference type="ARBA" id="ARBA00003898"/>
    </source>
</evidence>
<evidence type="ECO:0000256" key="3">
    <source>
        <dbReference type="ARBA" id="ARBA00011505"/>
    </source>
</evidence>
<proteinExistence type="inferred from homology"/>
<evidence type="ECO:0000256" key="8">
    <source>
        <dbReference type="ARBA" id="ARBA00035303"/>
    </source>
</evidence>
<dbReference type="InterPro" id="IPR057268">
    <property type="entry name" value="Ribosomal_L18"/>
</dbReference>
<keyword evidence="4" id="KW-0699">rRNA-binding</keyword>
<dbReference type="GO" id="GO:1990904">
    <property type="term" value="C:ribonucleoprotein complex"/>
    <property type="evidence" value="ECO:0007669"/>
    <property type="project" value="UniProtKB-KW"/>
</dbReference>
<dbReference type="GO" id="GO:0003735">
    <property type="term" value="F:structural constituent of ribosome"/>
    <property type="evidence" value="ECO:0007669"/>
    <property type="project" value="InterPro"/>
</dbReference>
<dbReference type="CDD" id="cd00432">
    <property type="entry name" value="Ribosomal_L18_L5e"/>
    <property type="match status" value="1"/>
</dbReference>
<geneLocation type="plastid" evidence="10"/>
<dbReference type="NCBIfam" id="TIGR00060">
    <property type="entry name" value="L18_bact"/>
    <property type="match status" value="1"/>
</dbReference>
<dbReference type="Gene3D" id="3.30.420.100">
    <property type="match status" value="1"/>
</dbReference>
<evidence type="ECO:0000313" key="10">
    <source>
        <dbReference type="EMBL" id="AOM64666.1"/>
    </source>
</evidence>
<name>A0A1C9C8F1_9FLOR</name>
<reference evidence="10" key="1">
    <citation type="journal article" date="2016" name="BMC Biol.">
        <title>Parallel evolution of highly conserved plastid genome architecture in red seaweeds and seed plants.</title>
        <authorList>
            <person name="Lee J."/>
            <person name="Cho C.H."/>
            <person name="Park S.I."/>
            <person name="Choi J.W."/>
            <person name="Song H.S."/>
            <person name="West J.A."/>
            <person name="Bhattacharya D."/>
            <person name="Yoon H.S."/>
        </authorList>
    </citation>
    <scope>NUCLEOTIDE SEQUENCE</scope>
</reference>
<accession>A0A1C9C8F1</accession>
<keyword evidence="7" id="KW-0687">Ribonucleoprotein</keyword>
<evidence type="ECO:0000256" key="6">
    <source>
        <dbReference type="ARBA" id="ARBA00022980"/>
    </source>
</evidence>
<keyword evidence="6 10" id="KW-0689">Ribosomal protein</keyword>
<dbReference type="Pfam" id="PF00861">
    <property type="entry name" value="Ribosomal_L18p"/>
    <property type="match status" value="1"/>
</dbReference>
<dbReference type="GO" id="GO:0008097">
    <property type="term" value="F:5S rRNA binding"/>
    <property type="evidence" value="ECO:0007669"/>
    <property type="project" value="TreeGrafter"/>
</dbReference>
<dbReference type="GO" id="GO:0005737">
    <property type="term" value="C:cytoplasm"/>
    <property type="evidence" value="ECO:0007669"/>
    <property type="project" value="UniProtKB-ARBA"/>
</dbReference>
<dbReference type="InterPro" id="IPR004389">
    <property type="entry name" value="Ribosomal_uL18_bac-type"/>
</dbReference>
<keyword evidence="5" id="KW-0694">RNA-binding</keyword>
<dbReference type="InterPro" id="IPR005484">
    <property type="entry name" value="Ribosomal_uL18_bac/plant/anim"/>
</dbReference>
<dbReference type="SUPFAM" id="SSF53137">
    <property type="entry name" value="Translational machinery components"/>
    <property type="match status" value="1"/>
</dbReference>
<evidence type="ECO:0000256" key="2">
    <source>
        <dbReference type="ARBA" id="ARBA00007116"/>
    </source>
</evidence>
<dbReference type="PANTHER" id="PTHR12899">
    <property type="entry name" value="39S RIBOSOMAL PROTEIN L18, MITOCHONDRIAL"/>
    <property type="match status" value="1"/>
</dbReference>
<sequence length="101" mass="11408">MKGNLERPRFYVFKSNKHIYVQIINDIENKIICSSSSISSDLKQSIPTNINCDTAYTVGQNIARKAIQRGILNVVFDRGNRLYHGHIKALANGARKEGINF</sequence>
<dbReference type="HAMAP" id="MF_01337_B">
    <property type="entry name" value="Ribosomal_uL18_B"/>
    <property type="match status" value="1"/>
</dbReference>
<comment type="function">
    <text evidence="1">Binds 5S rRNA, forms part of the central protuberance of the 50S subunit.</text>
</comment>
<keyword evidence="10" id="KW-0934">Plastid</keyword>
<protein>
    <recommendedName>
        <fullName evidence="8">Large ribosomal subunit protein uL18c</fullName>
    </recommendedName>
    <alternativeName>
        <fullName evidence="9">50S ribosomal protein L18, chloroplastic</fullName>
    </alternativeName>
</protein>
<dbReference type="PANTHER" id="PTHR12899:SF3">
    <property type="entry name" value="LARGE RIBOSOMAL SUBUNIT PROTEIN UL18M"/>
    <property type="match status" value="1"/>
</dbReference>
<organism evidence="10">
    <name type="scientific">Riquetophycus sp</name>
    <dbReference type="NCBI Taxonomy" id="1897556"/>
    <lineage>
        <taxon>Eukaryota</taxon>
        <taxon>Rhodophyta</taxon>
        <taxon>Florideophyceae</taxon>
        <taxon>Rhodymeniophycidae</taxon>
        <taxon>Peyssonneliales</taxon>
        <taxon>Peyssonneliaceae</taxon>
        <taxon>Riquetophycus</taxon>
    </lineage>
</organism>
<comment type="similarity">
    <text evidence="2">Belongs to the universal ribosomal protein uL18 family.</text>
</comment>
<dbReference type="GO" id="GO:0005840">
    <property type="term" value="C:ribosome"/>
    <property type="evidence" value="ECO:0007669"/>
    <property type="project" value="UniProtKB-KW"/>
</dbReference>
<dbReference type="EMBL" id="KX284710">
    <property type="protein sequence ID" value="AOM64666.1"/>
    <property type="molecule type" value="Genomic_DNA"/>
</dbReference>
<dbReference type="AlphaFoldDB" id="A0A1C9C8F1"/>
<evidence type="ECO:0000256" key="5">
    <source>
        <dbReference type="ARBA" id="ARBA00022884"/>
    </source>
</evidence>
<comment type="subunit">
    <text evidence="3">Part of the 50S ribosomal subunit; contacts the 5S rRNA.</text>
</comment>
<gene>
    <name evidence="10" type="primary">rpl18</name>
    <name evidence="10" type="ORF">Riqu_187</name>
</gene>
<evidence type="ECO:0000256" key="9">
    <source>
        <dbReference type="ARBA" id="ARBA00035346"/>
    </source>
</evidence>
<evidence type="ECO:0000256" key="4">
    <source>
        <dbReference type="ARBA" id="ARBA00022730"/>
    </source>
</evidence>